<sequence>MAITGINNSSYTSYYASNYKNTVKKTDSEKDSTNTKDGNVTTSTVELKTSRPGVTKTEQIKTGYSNVNDYSKYLQGKYHYMNIGLTSMQGIPTTVSVSSAFLQKCMNDPEKAKYLEENLAAIPDCTKDTINGCLGTVTNQSYMIDANGNIIETASCTNDPDGKIAKENAERKAKENREKEEKIKEKRAAKKAEEEKFESKWAKRQTEKEKNANVSGNEDIDIIEGKTKTINKAVNYNSSTINIGSNFNSYS</sequence>
<feature type="compositionally biased region" description="Basic and acidic residues" evidence="1">
    <location>
        <begin position="169"/>
        <end position="211"/>
    </location>
</feature>
<dbReference type="Proteomes" id="UP000260970">
    <property type="component" value="Unassembled WGS sequence"/>
</dbReference>
<dbReference type="AlphaFoldDB" id="A0A3E5AJF3"/>
<feature type="region of interest" description="Disordered" evidence="1">
    <location>
        <begin position="169"/>
        <end position="220"/>
    </location>
</feature>
<evidence type="ECO:0000313" key="3">
    <source>
        <dbReference type="Proteomes" id="UP000260970"/>
    </source>
</evidence>
<reference evidence="2 3" key="1">
    <citation type="submission" date="2018-08" db="EMBL/GenBank/DDBJ databases">
        <title>A genome reference for cultivated species of the human gut microbiota.</title>
        <authorList>
            <person name="Zou Y."/>
            <person name="Xue W."/>
            <person name="Luo G."/>
        </authorList>
    </citation>
    <scope>NUCLEOTIDE SEQUENCE [LARGE SCALE GENOMIC DNA]</scope>
    <source>
        <strain evidence="2 3">OM05-6AA</strain>
    </source>
</reference>
<gene>
    <name evidence="2" type="ORF">DXB72_16145</name>
</gene>
<protein>
    <submittedName>
        <fullName evidence="2">Uncharacterized protein</fullName>
    </submittedName>
</protein>
<dbReference type="EMBL" id="QSUG01000030">
    <property type="protein sequence ID" value="RGN19000.1"/>
    <property type="molecule type" value="Genomic_DNA"/>
</dbReference>
<feature type="compositionally biased region" description="Polar residues" evidence="1">
    <location>
        <begin position="35"/>
        <end position="47"/>
    </location>
</feature>
<organism evidence="2 3">
    <name type="scientific">Agathobacter rectalis</name>
    <dbReference type="NCBI Taxonomy" id="39491"/>
    <lineage>
        <taxon>Bacteria</taxon>
        <taxon>Bacillati</taxon>
        <taxon>Bacillota</taxon>
        <taxon>Clostridia</taxon>
        <taxon>Lachnospirales</taxon>
        <taxon>Lachnospiraceae</taxon>
        <taxon>Agathobacter</taxon>
    </lineage>
</organism>
<evidence type="ECO:0000313" key="2">
    <source>
        <dbReference type="EMBL" id="RGN19000.1"/>
    </source>
</evidence>
<feature type="region of interest" description="Disordered" evidence="1">
    <location>
        <begin position="24"/>
        <end position="54"/>
    </location>
</feature>
<comment type="caution">
    <text evidence="2">The sequence shown here is derived from an EMBL/GenBank/DDBJ whole genome shotgun (WGS) entry which is preliminary data.</text>
</comment>
<dbReference type="RefSeq" id="WP_117691138.1">
    <property type="nucleotide sequence ID" value="NZ_QSUE01000032.1"/>
</dbReference>
<evidence type="ECO:0000256" key="1">
    <source>
        <dbReference type="SAM" id="MobiDB-lite"/>
    </source>
</evidence>
<accession>A0A3E5AJF3</accession>
<name>A0A3E5AJF3_9FIRM</name>
<proteinExistence type="predicted"/>
<feature type="compositionally biased region" description="Basic and acidic residues" evidence="1">
    <location>
        <begin position="24"/>
        <end position="34"/>
    </location>
</feature>